<dbReference type="Proteomes" id="UP000063699">
    <property type="component" value="Chromosome"/>
</dbReference>
<dbReference type="SMART" id="SM01118">
    <property type="entry name" value="CYTH"/>
    <property type="match status" value="1"/>
</dbReference>
<reference evidence="2 3" key="1">
    <citation type="submission" date="2015-07" db="EMBL/GenBank/DDBJ databases">
        <title>Genome sequencing of Kibdelosporangium phytohabitans.</title>
        <authorList>
            <person name="Qin S."/>
            <person name="Xing K."/>
        </authorList>
    </citation>
    <scope>NUCLEOTIDE SEQUENCE [LARGE SCALE GENOMIC DNA]</scope>
    <source>
        <strain evidence="2 3">KLBMP1111</strain>
    </source>
</reference>
<sequence>MQYVEVEKKYAVADVEALKTRLRRLGGKPGEPTHQVDQYFNAPHRDFLAPDAISEWFRVRTDERGSSINYKRWLPVDAITKTHADEFESMVDDVEAVRRMLQMLDFLPLVTVDKTREEWTMPTVEVAFDQVLHAGDFVEFEFKGDADSVEEATARLDEFIAGLNVELGERIDRGYPHMLIGREH</sequence>
<proteinExistence type="predicted"/>
<keyword evidence="3" id="KW-1185">Reference proteome</keyword>
<dbReference type="InterPro" id="IPR033469">
    <property type="entry name" value="CYTH-like_dom_sf"/>
</dbReference>
<dbReference type="Gene3D" id="2.40.320.10">
    <property type="entry name" value="Hypothetical Protein Pfu-838710-001"/>
    <property type="match status" value="1"/>
</dbReference>
<evidence type="ECO:0000313" key="3">
    <source>
        <dbReference type="Proteomes" id="UP000063699"/>
    </source>
</evidence>
<protein>
    <recommendedName>
        <fullName evidence="1">CYTH domain-containing protein</fullName>
    </recommendedName>
</protein>
<dbReference type="CDD" id="cd07890">
    <property type="entry name" value="CYTH-like_AC_IV-like"/>
    <property type="match status" value="1"/>
</dbReference>
<dbReference type="SUPFAM" id="SSF55154">
    <property type="entry name" value="CYTH-like phosphatases"/>
    <property type="match status" value="1"/>
</dbReference>
<dbReference type="InterPro" id="IPR008173">
    <property type="entry name" value="Adenylyl_cyclase_CyaB"/>
</dbReference>
<dbReference type="PROSITE" id="PS51707">
    <property type="entry name" value="CYTH"/>
    <property type="match status" value="1"/>
</dbReference>
<dbReference type="RefSeq" id="WP_054294122.1">
    <property type="nucleotide sequence ID" value="NZ_CP012752.1"/>
</dbReference>
<name>A0A0N9IC17_9PSEU</name>
<accession>A0A0N9IC17</accession>
<dbReference type="InterPro" id="IPR023577">
    <property type="entry name" value="CYTH_domain"/>
</dbReference>
<dbReference type="Pfam" id="PF01928">
    <property type="entry name" value="CYTH"/>
    <property type="match status" value="1"/>
</dbReference>
<dbReference type="EMBL" id="CP012752">
    <property type="protein sequence ID" value="ALG12226.1"/>
    <property type="molecule type" value="Genomic_DNA"/>
</dbReference>
<dbReference type="STRING" id="860235.AOZ06_40000"/>
<evidence type="ECO:0000313" key="2">
    <source>
        <dbReference type="EMBL" id="ALG12226.1"/>
    </source>
</evidence>
<dbReference type="PANTHER" id="PTHR21028">
    <property type="entry name" value="SI:CH211-156B7.4"/>
    <property type="match status" value="1"/>
</dbReference>
<evidence type="ECO:0000259" key="1">
    <source>
        <dbReference type="PROSITE" id="PS51707"/>
    </source>
</evidence>
<organism evidence="2 3">
    <name type="scientific">Kibdelosporangium phytohabitans</name>
    <dbReference type="NCBI Taxonomy" id="860235"/>
    <lineage>
        <taxon>Bacteria</taxon>
        <taxon>Bacillati</taxon>
        <taxon>Actinomycetota</taxon>
        <taxon>Actinomycetes</taxon>
        <taxon>Pseudonocardiales</taxon>
        <taxon>Pseudonocardiaceae</taxon>
        <taxon>Kibdelosporangium</taxon>
    </lineage>
</organism>
<dbReference type="PANTHER" id="PTHR21028:SF2">
    <property type="entry name" value="CYTH DOMAIN-CONTAINING PROTEIN"/>
    <property type="match status" value="1"/>
</dbReference>
<dbReference type="KEGG" id="kphy:AOZ06_40000"/>
<dbReference type="NCBIfam" id="TIGR00318">
    <property type="entry name" value="cyaB"/>
    <property type="match status" value="1"/>
</dbReference>
<gene>
    <name evidence="2" type="ORF">AOZ06_40000</name>
</gene>
<feature type="domain" description="CYTH" evidence="1">
    <location>
        <begin position="3"/>
        <end position="181"/>
    </location>
</feature>
<dbReference type="AlphaFoldDB" id="A0A0N9IC17"/>